<protein>
    <submittedName>
        <fullName evidence="5">GntR family transcriptional regulator</fullName>
    </submittedName>
</protein>
<proteinExistence type="predicted"/>
<dbReference type="Pfam" id="PF00392">
    <property type="entry name" value="GntR"/>
    <property type="match status" value="1"/>
</dbReference>
<organism evidence="5 6">
    <name type="scientific">Oceanirhabdus seepicola</name>
    <dbReference type="NCBI Taxonomy" id="2828781"/>
    <lineage>
        <taxon>Bacteria</taxon>
        <taxon>Bacillati</taxon>
        <taxon>Bacillota</taxon>
        <taxon>Clostridia</taxon>
        <taxon>Eubacteriales</taxon>
        <taxon>Clostridiaceae</taxon>
        <taxon>Oceanirhabdus</taxon>
    </lineage>
</organism>
<dbReference type="InterPro" id="IPR000524">
    <property type="entry name" value="Tscrpt_reg_HTH_GntR"/>
</dbReference>
<dbReference type="SMART" id="SM00345">
    <property type="entry name" value="HTH_GNTR"/>
    <property type="match status" value="1"/>
</dbReference>
<keyword evidence="1" id="KW-0805">Transcription regulation</keyword>
<evidence type="ECO:0000313" key="6">
    <source>
        <dbReference type="Proteomes" id="UP001056429"/>
    </source>
</evidence>
<keyword evidence="3" id="KW-0804">Transcription</keyword>
<dbReference type="Gene3D" id="1.10.10.10">
    <property type="entry name" value="Winged helix-like DNA-binding domain superfamily/Winged helix DNA-binding domain"/>
    <property type="match status" value="1"/>
</dbReference>
<dbReference type="CDD" id="cd07377">
    <property type="entry name" value="WHTH_GntR"/>
    <property type="match status" value="1"/>
</dbReference>
<dbReference type="RefSeq" id="WP_250860093.1">
    <property type="nucleotide sequence ID" value="NZ_JAGSOJ010000003.1"/>
</dbReference>
<feature type="domain" description="HTH gntR-type" evidence="4">
    <location>
        <begin position="11"/>
        <end position="79"/>
    </location>
</feature>
<dbReference type="Proteomes" id="UP001056429">
    <property type="component" value="Unassembled WGS sequence"/>
</dbReference>
<name>A0A9J6P2Z0_9CLOT</name>
<dbReference type="PANTHER" id="PTHR38445">
    <property type="entry name" value="HTH-TYPE TRANSCRIPTIONAL REPRESSOR YTRA"/>
    <property type="match status" value="1"/>
</dbReference>
<accession>A0A9J6P2Z0</accession>
<dbReference type="GO" id="GO:0003700">
    <property type="term" value="F:DNA-binding transcription factor activity"/>
    <property type="evidence" value="ECO:0007669"/>
    <property type="project" value="InterPro"/>
</dbReference>
<dbReference type="SUPFAM" id="SSF46785">
    <property type="entry name" value="Winged helix' DNA-binding domain"/>
    <property type="match status" value="1"/>
</dbReference>
<evidence type="ECO:0000259" key="4">
    <source>
        <dbReference type="PROSITE" id="PS50949"/>
    </source>
</evidence>
<sequence>MLLKINFESDIPIYVQIKNQVIHGIALGTLKPGEILPSVRQLASDIGINMHTVNKSYSLLKSEGYIVVDRRKGATVLPIRTTSDPIFKEEMTEELTTLIASSICKGLNEEEFIELSKNIFKDFSSK</sequence>
<evidence type="ECO:0000313" key="5">
    <source>
        <dbReference type="EMBL" id="MCM1990983.1"/>
    </source>
</evidence>
<dbReference type="InterPro" id="IPR036390">
    <property type="entry name" value="WH_DNA-bd_sf"/>
</dbReference>
<dbReference type="AlphaFoldDB" id="A0A9J6P2Z0"/>
<dbReference type="InterPro" id="IPR036388">
    <property type="entry name" value="WH-like_DNA-bd_sf"/>
</dbReference>
<gene>
    <name evidence="5" type="ORF">KDK92_14725</name>
</gene>
<dbReference type="PROSITE" id="PS50949">
    <property type="entry name" value="HTH_GNTR"/>
    <property type="match status" value="1"/>
</dbReference>
<dbReference type="PANTHER" id="PTHR38445:SF12">
    <property type="entry name" value="GNTR-FAMILY TRANSCRIPTIONAL REGULATOR"/>
    <property type="match status" value="1"/>
</dbReference>
<comment type="caution">
    <text evidence="5">The sequence shown here is derived from an EMBL/GenBank/DDBJ whole genome shotgun (WGS) entry which is preliminary data.</text>
</comment>
<reference evidence="5" key="1">
    <citation type="journal article" date="2021" name="mSystems">
        <title>Bacteria and Archaea Synergistically Convert Glycine Betaine to Biogenic Methane in the Formosa Cold Seep of the South China Sea.</title>
        <authorList>
            <person name="Li L."/>
            <person name="Zhang W."/>
            <person name="Zhang S."/>
            <person name="Song L."/>
            <person name="Sun Q."/>
            <person name="Zhang H."/>
            <person name="Xiang H."/>
            <person name="Dong X."/>
        </authorList>
    </citation>
    <scope>NUCLEOTIDE SEQUENCE</scope>
    <source>
        <strain evidence="5">ZWT</strain>
    </source>
</reference>
<dbReference type="GO" id="GO:0003677">
    <property type="term" value="F:DNA binding"/>
    <property type="evidence" value="ECO:0007669"/>
    <property type="project" value="UniProtKB-KW"/>
</dbReference>
<reference evidence="5" key="2">
    <citation type="submission" date="2021-04" db="EMBL/GenBank/DDBJ databases">
        <authorList>
            <person name="Dong X."/>
        </authorList>
    </citation>
    <scope>NUCLEOTIDE SEQUENCE</scope>
    <source>
        <strain evidence="5">ZWT</strain>
    </source>
</reference>
<evidence type="ECO:0000256" key="2">
    <source>
        <dbReference type="ARBA" id="ARBA00023125"/>
    </source>
</evidence>
<evidence type="ECO:0000256" key="1">
    <source>
        <dbReference type="ARBA" id="ARBA00023015"/>
    </source>
</evidence>
<dbReference type="EMBL" id="JAGSOJ010000003">
    <property type="protein sequence ID" value="MCM1990983.1"/>
    <property type="molecule type" value="Genomic_DNA"/>
</dbReference>
<evidence type="ECO:0000256" key="3">
    <source>
        <dbReference type="ARBA" id="ARBA00023163"/>
    </source>
</evidence>
<keyword evidence="2" id="KW-0238">DNA-binding</keyword>
<keyword evidence="6" id="KW-1185">Reference proteome</keyword>